<dbReference type="RefSeq" id="WP_307474262.1">
    <property type="nucleotide sequence ID" value="NZ_JAUSUB010000007.1"/>
</dbReference>
<keyword evidence="2" id="KW-1185">Reference proteome</keyword>
<evidence type="ECO:0000313" key="1">
    <source>
        <dbReference type="EMBL" id="MDQ0270115.1"/>
    </source>
</evidence>
<name>A0ABU0AFS7_9BACI</name>
<reference evidence="1 2" key="1">
    <citation type="submission" date="2023-07" db="EMBL/GenBank/DDBJ databases">
        <title>Genomic Encyclopedia of Type Strains, Phase IV (KMG-IV): sequencing the most valuable type-strain genomes for metagenomic binning, comparative biology and taxonomic classification.</title>
        <authorList>
            <person name="Goeker M."/>
        </authorList>
    </citation>
    <scope>NUCLEOTIDE SEQUENCE [LARGE SCALE GENOMIC DNA]</scope>
    <source>
        <strain evidence="1 2">DSM 23494</strain>
    </source>
</reference>
<proteinExistence type="predicted"/>
<gene>
    <name evidence="1" type="ORF">J2S17_001990</name>
</gene>
<organism evidence="1 2">
    <name type="scientific">Cytobacillus purgationiresistens</name>
    <dbReference type="NCBI Taxonomy" id="863449"/>
    <lineage>
        <taxon>Bacteria</taxon>
        <taxon>Bacillati</taxon>
        <taxon>Bacillota</taxon>
        <taxon>Bacilli</taxon>
        <taxon>Bacillales</taxon>
        <taxon>Bacillaceae</taxon>
        <taxon>Cytobacillus</taxon>
    </lineage>
</organism>
<comment type="caution">
    <text evidence="1">The sequence shown here is derived from an EMBL/GenBank/DDBJ whole genome shotgun (WGS) entry which is preliminary data.</text>
</comment>
<protein>
    <submittedName>
        <fullName evidence="1">Uncharacterized protein</fullName>
    </submittedName>
</protein>
<evidence type="ECO:0000313" key="2">
    <source>
        <dbReference type="Proteomes" id="UP001238088"/>
    </source>
</evidence>
<dbReference type="Proteomes" id="UP001238088">
    <property type="component" value="Unassembled WGS sequence"/>
</dbReference>
<dbReference type="EMBL" id="JAUSUB010000007">
    <property type="protein sequence ID" value="MDQ0270115.1"/>
    <property type="molecule type" value="Genomic_DNA"/>
</dbReference>
<accession>A0ABU0AFS7</accession>
<sequence>MFASWIEELGHEKAVLLSCNYSVRKVVEMSHEEAVSEVEALGFD</sequence>